<comment type="caution">
    <text evidence="1">The sequence shown here is derived from an EMBL/GenBank/DDBJ whole genome shotgun (WGS) entry which is preliminary data.</text>
</comment>
<dbReference type="InterPro" id="IPR038084">
    <property type="entry name" value="PduO/GlcC-like_sf"/>
</dbReference>
<dbReference type="PIRSF" id="PIRSF008757">
    <property type="entry name" value="UCP008757"/>
    <property type="match status" value="1"/>
</dbReference>
<name>A0A367VJC1_9PROT</name>
<dbReference type="Pfam" id="PF03928">
    <property type="entry name" value="HbpS-like"/>
    <property type="match status" value="1"/>
</dbReference>
<dbReference type="AlphaFoldDB" id="A0A367VJC1"/>
<accession>A0A367VJC1</accession>
<dbReference type="NCBIfam" id="NF002696">
    <property type="entry name" value="PRK02487.1-5"/>
    <property type="match status" value="1"/>
</dbReference>
<dbReference type="RefSeq" id="WP_062956897.1">
    <property type="nucleotide sequence ID" value="NZ_JPWB01000002.1"/>
</dbReference>
<dbReference type="InterPro" id="IPR005624">
    <property type="entry name" value="PduO/GlcC-like"/>
</dbReference>
<organism evidence="1 2">
    <name type="scientific">Thalassospira profundimaris</name>
    <dbReference type="NCBI Taxonomy" id="502049"/>
    <lineage>
        <taxon>Bacteria</taxon>
        <taxon>Pseudomonadati</taxon>
        <taxon>Pseudomonadota</taxon>
        <taxon>Alphaproteobacteria</taxon>
        <taxon>Rhodospirillales</taxon>
        <taxon>Thalassospiraceae</taxon>
        <taxon>Thalassospira</taxon>
    </lineage>
</organism>
<reference evidence="1 2" key="1">
    <citation type="submission" date="2014-07" db="EMBL/GenBank/DDBJ databases">
        <title>Draft genome sequence of Thalassospira profundimaris R8-17.</title>
        <authorList>
            <person name="Lai Q."/>
            <person name="Shao Z."/>
        </authorList>
    </citation>
    <scope>NUCLEOTIDE SEQUENCE [LARGE SCALE GENOMIC DNA]</scope>
    <source>
        <strain evidence="1 2">R8-17</strain>
    </source>
</reference>
<gene>
    <name evidence="1" type="ORF">TH6_06540</name>
</gene>
<protein>
    <submittedName>
        <fullName evidence="1">Uncharacterized protein</fullName>
    </submittedName>
</protein>
<sequence length="154" mass="16580">MDLDQLARQEEILVFDRFDEDTAWSIGSKLVGLAQAQNAPVAVNIRTPDRTLFHVSLSGAKPANDAWARRKSNLVLREHQSSMRFGAELKAKGKTLADHGIDFADYADHGGSFPIRVAGVGVIGAITVSGLASHEDHGMIVDVLAEHLGVLAKL</sequence>
<dbReference type="PANTHER" id="PTHR28255">
    <property type="match status" value="1"/>
</dbReference>
<dbReference type="SUPFAM" id="SSF143744">
    <property type="entry name" value="GlcG-like"/>
    <property type="match status" value="1"/>
</dbReference>
<evidence type="ECO:0000313" key="1">
    <source>
        <dbReference type="EMBL" id="RCK24350.1"/>
    </source>
</evidence>
<dbReference type="Proteomes" id="UP000253061">
    <property type="component" value="Unassembled WGS sequence"/>
</dbReference>
<dbReference type="PANTHER" id="PTHR28255:SF1">
    <property type="entry name" value="UPF0303 PROTEIN YBR137W"/>
    <property type="match status" value="1"/>
</dbReference>
<dbReference type="InterPro" id="IPR010371">
    <property type="entry name" value="YBR137W-like"/>
</dbReference>
<evidence type="ECO:0000313" key="2">
    <source>
        <dbReference type="Proteomes" id="UP000253061"/>
    </source>
</evidence>
<proteinExistence type="predicted"/>
<dbReference type="Gene3D" id="3.30.450.150">
    <property type="entry name" value="Haem-degrading domain"/>
    <property type="match status" value="1"/>
</dbReference>
<dbReference type="EMBL" id="JPWB01000002">
    <property type="protein sequence ID" value="RCK24350.1"/>
    <property type="molecule type" value="Genomic_DNA"/>
</dbReference>